<dbReference type="VEuPathDB" id="MicrosporidiaDB:AAJ76_1270006557"/>
<accession>A0A0F9YMS1</accession>
<keyword evidence="2" id="KW-1185">Reference proteome</keyword>
<comment type="caution">
    <text evidence="1">The sequence shown here is derived from an EMBL/GenBank/DDBJ whole genome shotgun (WGS) entry which is preliminary data.</text>
</comment>
<evidence type="ECO:0000313" key="2">
    <source>
        <dbReference type="Proteomes" id="UP000034350"/>
    </source>
</evidence>
<proteinExistence type="predicted"/>
<dbReference type="EMBL" id="JPQZ01000127">
    <property type="protein sequence ID" value="KKO74057.1"/>
    <property type="molecule type" value="Genomic_DNA"/>
</dbReference>
<dbReference type="AlphaFoldDB" id="A0A0F9YMS1"/>
<dbReference type="OrthoDB" id="6627846at2759"/>
<dbReference type="Proteomes" id="UP000034350">
    <property type="component" value="Unassembled WGS sequence"/>
</dbReference>
<protein>
    <submittedName>
        <fullName evidence="1">Uncharacterized protein</fullName>
    </submittedName>
</protein>
<evidence type="ECO:0000313" key="1">
    <source>
        <dbReference type="EMBL" id="KKO74057.1"/>
    </source>
</evidence>
<name>A0A0F9YMS1_9MICR</name>
<reference evidence="1 2" key="1">
    <citation type="journal article" date="2015" name="Environ. Microbiol.">
        <title>Genome analyses suggest the presence of polyploidy and recent human-driven expansions in eight global populations of the honeybee pathogen Nosema ceranae.</title>
        <authorList>
            <person name="Pelin A."/>
            <person name="Selman M."/>
            <person name="Aris-Brosou S."/>
            <person name="Farinelli L."/>
            <person name="Corradi N."/>
        </authorList>
    </citation>
    <scope>NUCLEOTIDE SEQUENCE [LARGE SCALE GENOMIC DNA]</scope>
    <source>
        <strain evidence="1 2">PA08 1199</strain>
    </source>
</reference>
<organism evidence="1 2">
    <name type="scientific">Vairimorpha ceranae</name>
    <dbReference type="NCBI Taxonomy" id="40302"/>
    <lineage>
        <taxon>Eukaryota</taxon>
        <taxon>Fungi</taxon>
        <taxon>Fungi incertae sedis</taxon>
        <taxon>Microsporidia</taxon>
        <taxon>Nosematidae</taxon>
        <taxon>Vairimorpha</taxon>
    </lineage>
</organism>
<sequence>MVNHSVTFREHETGVYTNTIEGNQRSLKASIPDRCRIKRPVPFFF</sequence>
<dbReference type="RefSeq" id="XP_024329799.1">
    <property type="nucleotide sequence ID" value="XM_024473920.1"/>
</dbReference>
<gene>
    <name evidence="1" type="ORF">AAJ76_1270006557</name>
</gene>
<dbReference type="GeneID" id="36318819"/>